<feature type="transmembrane region" description="Helical" evidence="1">
    <location>
        <begin position="61"/>
        <end position="94"/>
    </location>
</feature>
<comment type="caution">
    <text evidence="2">The sequence shown here is derived from an EMBL/GenBank/DDBJ whole genome shotgun (WGS) entry which is preliminary data.</text>
</comment>
<evidence type="ECO:0000256" key="1">
    <source>
        <dbReference type="SAM" id="Phobius"/>
    </source>
</evidence>
<keyword evidence="1" id="KW-0472">Membrane</keyword>
<dbReference type="EMBL" id="BAABHO010000016">
    <property type="protein sequence ID" value="GAA4789039.1"/>
    <property type="molecule type" value="Genomic_DNA"/>
</dbReference>
<gene>
    <name evidence="2" type="ORF">GCM10023200_24580</name>
</gene>
<name>A0ABP9B0W3_9PSEU</name>
<accession>A0ABP9B0W3</accession>
<keyword evidence="1" id="KW-0812">Transmembrane</keyword>
<keyword evidence="3" id="KW-1185">Reference proteome</keyword>
<evidence type="ECO:0000313" key="3">
    <source>
        <dbReference type="Proteomes" id="UP001500928"/>
    </source>
</evidence>
<reference evidence="3" key="1">
    <citation type="journal article" date="2019" name="Int. J. Syst. Evol. Microbiol.">
        <title>The Global Catalogue of Microorganisms (GCM) 10K type strain sequencing project: providing services to taxonomists for standard genome sequencing and annotation.</title>
        <authorList>
            <consortium name="The Broad Institute Genomics Platform"/>
            <consortium name="The Broad Institute Genome Sequencing Center for Infectious Disease"/>
            <person name="Wu L."/>
            <person name="Ma J."/>
        </authorList>
    </citation>
    <scope>NUCLEOTIDE SEQUENCE [LARGE SCALE GENOMIC DNA]</scope>
    <source>
        <strain evidence="3">JCM 17979</strain>
    </source>
</reference>
<dbReference type="Proteomes" id="UP001500928">
    <property type="component" value="Unassembled WGS sequence"/>
</dbReference>
<protein>
    <submittedName>
        <fullName evidence="2">Uncharacterized protein</fullName>
    </submittedName>
</protein>
<organism evidence="2 3">
    <name type="scientific">Actinomycetospora chlora</name>
    <dbReference type="NCBI Taxonomy" id="663608"/>
    <lineage>
        <taxon>Bacteria</taxon>
        <taxon>Bacillati</taxon>
        <taxon>Actinomycetota</taxon>
        <taxon>Actinomycetes</taxon>
        <taxon>Pseudonocardiales</taxon>
        <taxon>Pseudonocardiaceae</taxon>
        <taxon>Actinomycetospora</taxon>
    </lineage>
</organism>
<sequence>MLFVTFGAHAVVTTCGERVGTPPFHADVLHLEPERTTLSRGPGERSGGPEMRSARRTARDVVIWAALTCGIVALVLGQGIIGGILLAFAVWQLVLVARRGGGLFVDQREADRPGKPTVS</sequence>
<proteinExistence type="predicted"/>
<evidence type="ECO:0000313" key="2">
    <source>
        <dbReference type="EMBL" id="GAA4789039.1"/>
    </source>
</evidence>
<keyword evidence="1" id="KW-1133">Transmembrane helix</keyword>